<dbReference type="Proteomes" id="UP001273166">
    <property type="component" value="Unassembled WGS sequence"/>
</dbReference>
<name>A0AAJ0H489_9PEZI</name>
<dbReference type="GeneID" id="87887398"/>
<accession>A0AAJ0H489</accession>
<reference evidence="2" key="2">
    <citation type="submission" date="2023-06" db="EMBL/GenBank/DDBJ databases">
        <authorList>
            <consortium name="Lawrence Berkeley National Laboratory"/>
            <person name="Mondo S.J."/>
            <person name="Hensen N."/>
            <person name="Bonometti L."/>
            <person name="Westerberg I."/>
            <person name="Brannstrom I.O."/>
            <person name="Guillou S."/>
            <person name="Cros-Aarteil S."/>
            <person name="Calhoun S."/>
            <person name="Haridas S."/>
            <person name="Kuo A."/>
            <person name="Pangilinan J."/>
            <person name="Riley R."/>
            <person name="Labutti K."/>
            <person name="Andreopoulos B."/>
            <person name="Lipzen A."/>
            <person name="Chen C."/>
            <person name="Yanf M."/>
            <person name="Daum C."/>
            <person name="Ng V."/>
            <person name="Clum A."/>
            <person name="Steindorff A."/>
            <person name="Ohm R."/>
            <person name="Martin F."/>
            <person name="Silar P."/>
            <person name="Natvig D."/>
            <person name="Lalanne C."/>
            <person name="Gautier V."/>
            <person name="Ament-Velasquez S.L."/>
            <person name="Kruys A."/>
            <person name="Hutchinson M.I."/>
            <person name="Powell A.J."/>
            <person name="Barry K."/>
            <person name="Miller A.N."/>
            <person name="Grigoriev I.V."/>
            <person name="Debuchy R."/>
            <person name="Gladieux P."/>
            <person name="Thoren M.H."/>
            <person name="Johannesson H."/>
        </authorList>
    </citation>
    <scope>NUCLEOTIDE SEQUENCE</scope>
    <source>
        <strain evidence="2">CBS 333.67</strain>
    </source>
</reference>
<evidence type="ECO:0000313" key="3">
    <source>
        <dbReference type="Proteomes" id="UP001273166"/>
    </source>
</evidence>
<keyword evidence="1" id="KW-0472">Membrane</keyword>
<organism evidence="2 3">
    <name type="scientific">Chaetomium strumarium</name>
    <dbReference type="NCBI Taxonomy" id="1170767"/>
    <lineage>
        <taxon>Eukaryota</taxon>
        <taxon>Fungi</taxon>
        <taxon>Dikarya</taxon>
        <taxon>Ascomycota</taxon>
        <taxon>Pezizomycotina</taxon>
        <taxon>Sordariomycetes</taxon>
        <taxon>Sordariomycetidae</taxon>
        <taxon>Sordariales</taxon>
        <taxon>Chaetomiaceae</taxon>
        <taxon>Chaetomium</taxon>
    </lineage>
</organism>
<protein>
    <submittedName>
        <fullName evidence="2">Uncharacterized protein</fullName>
    </submittedName>
</protein>
<reference evidence="2" key="1">
    <citation type="journal article" date="2023" name="Mol. Phylogenet. Evol.">
        <title>Genome-scale phylogeny and comparative genomics of the fungal order Sordariales.</title>
        <authorList>
            <person name="Hensen N."/>
            <person name="Bonometti L."/>
            <person name="Westerberg I."/>
            <person name="Brannstrom I.O."/>
            <person name="Guillou S."/>
            <person name="Cros-Aarteil S."/>
            <person name="Calhoun S."/>
            <person name="Haridas S."/>
            <person name="Kuo A."/>
            <person name="Mondo S."/>
            <person name="Pangilinan J."/>
            <person name="Riley R."/>
            <person name="LaButti K."/>
            <person name="Andreopoulos B."/>
            <person name="Lipzen A."/>
            <person name="Chen C."/>
            <person name="Yan M."/>
            <person name="Daum C."/>
            <person name="Ng V."/>
            <person name="Clum A."/>
            <person name="Steindorff A."/>
            <person name="Ohm R.A."/>
            <person name="Martin F."/>
            <person name="Silar P."/>
            <person name="Natvig D.O."/>
            <person name="Lalanne C."/>
            <person name="Gautier V."/>
            <person name="Ament-Velasquez S.L."/>
            <person name="Kruys A."/>
            <person name="Hutchinson M.I."/>
            <person name="Powell A.J."/>
            <person name="Barry K."/>
            <person name="Miller A.N."/>
            <person name="Grigoriev I.V."/>
            <person name="Debuchy R."/>
            <person name="Gladieux P."/>
            <person name="Hiltunen Thoren M."/>
            <person name="Johannesson H."/>
        </authorList>
    </citation>
    <scope>NUCLEOTIDE SEQUENCE</scope>
    <source>
        <strain evidence="2">CBS 333.67</strain>
    </source>
</reference>
<feature type="transmembrane region" description="Helical" evidence="1">
    <location>
        <begin position="6"/>
        <end position="24"/>
    </location>
</feature>
<evidence type="ECO:0000313" key="2">
    <source>
        <dbReference type="EMBL" id="KAK3311457.1"/>
    </source>
</evidence>
<keyword evidence="1" id="KW-0812">Transmembrane</keyword>
<keyword evidence="3" id="KW-1185">Reference proteome</keyword>
<feature type="non-terminal residue" evidence="2">
    <location>
        <position position="1"/>
    </location>
</feature>
<proteinExistence type="predicted"/>
<sequence length="152" mass="16667">LLTNLVVVKAGVVGLDFALLILAVKDVGIRGTRNLLKLRRGLRRHNSLLGIPDGNFVDHDKVRLNDFLGTENPDLVIVCILGIHYILAQEVSNAILNLGLERHELVHLIIHDDDVQLVPMSQLGGETIPVSYAHGSGHSGTHVRSDQGRHVY</sequence>
<keyword evidence="1" id="KW-1133">Transmembrane helix</keyword>
<dbReference type="RefSeq" id="XP_062727237.1">
    <property type="nucleotide sequence ID" value="XM_062868569.1"/>
</dbReference>
<dbReference type="EMBL" id="JAUDZG010000001">
    <property type="protein sequence ID" value="KAK3311457.1"/>
    <property type="molecule type" value="Genomic_DNA"/>
</dbReference>
<evidence type="ECO:0000256" key="1">
    <source>
        <dbReference type="SAM" id="Phobius"/>
    </source>
</evidence>
<gene>
    <name evidence="2" type="ORF">B0T15DRAFT_521515</name>
</gene>
<comment type="caution">
    <text evidence="2">The sequence shown here is derived from an EMBL/GenBank/DDBJ whole genome shotgun (WGS) entry which is preliminary data.</text>
</comment>
<dbReference type="AlphaFoldDB" id="A0AAJ0H489"/>